<dbReference type="GO" id="GO:0005886">
    <property type="term" value="C:plasma membrane"/>
    <property type="evidence" value="ECO:0007669"/>
    <property type="project" value="UniProtKB-SubCell"/>
</dbReference>
<feature type="domain" description="Flagellar motor switch protein FliG C-terminal" evidence="11">
    <location>
        <begin position="242"/>
        <end position="348"/>
    </location>
</feature>
<evidence type="ECO:0000313" key="14">
    <source>
        <dbReference type="EMBL" id="TXC68760.1"/>
    </source>
</evidence>
<name>A0A5C6U8N9_9SPHN</name>
<keyword evidence="6" id="KW-0145">Chemotaxis</keyword>
<keyword evidence="14" id="KW-0969">Cilium</keyword>
<dbReference type="EMBL" id="VOPY01000002">
    <property type="protein sequence ID" value="TXC68760.1"/>
    <property type="molecule type" value="Genomic_DNA"/>
</dbReference>
<dbReference type="NCBIfam" id="TIGR00207">
    <property type="entry name" value="fliG"/>
    <property type="match status" value="1"/>
</dbReference>
<keyword evidence="8" id="KW-0472">Membrane</keyword>
<dbReference type="AlphaFoldDB" id="A0A5C6U8N9"/>
<dbReference type="RefSeq" id="WP_147122714.1">
    <property type="nucleotide sequence ID" value="NZ_VOPY01000002.1"/>
</dbReference>
<evidence type="ECO:0000259" key="13">
    <source>
        <dbReference type="Pfam" id="PF14842"/>
    </source>
</evidence>
<evidence type="ECO:0000256" key="1">
    <source>
        <dbReference type="ARBA" id="ARBA00004117"/>
    </source>
</evidence>
<keyword evidence="9" id="KW-0975">Bacterial flagellum</keyword>
<evidence type="ECO:0000256" key="5">
    <source>
        <dbReference type="ARBA" id="ARBA00022475"/>
    </source>
</evidence>
<feature type="domain" description="Flagellar motor switch protein FliG middle" evidence="12">
    <location>
        <begin position="138"/>
        <end position="204"/>
    </location>
</feature>
<dbReference type="InterPro" id="IPR023087">
    <property type="entry name" value="Flg_Motor_Flig_C"/>
</dbReference>
<evidence type="ECO:0000256" key="8">
    <source>
        <dbReference type="ARBA" id="ARBA00023136"/>
    </source>
</evidence>
<evidence type="ECO:0000256" key="2">
    <source>
        <dbReference type="ARBA" id="ARBA00004413"/>
    </source>
</evidence>
<dbReference type="InterPro" id="IPR028263">
    <property type="entry name" value="FliG_N"/>
</dbReference>
<dbReference type="Proteomes" id="UP000321129">
    <property type="component" value="Unassembled WGS sequence"/>
</dbReference>
<evidence type="ECO:0000259" key="12">
    <source>
        <dbReference type="Pfam" id="PF14841"/>
    </source>
</evidence>
<keyword evidence="14" id="KW-0282">Flagellum</keyword>
<dbReference type="InterPro" id="IPR032779">
    <property type="entry name" value="FliG_M"/>
</dbReference>
<dbReference type="Gene3D" id="1.10.220.30">
    <property type="match status" value="3"/>
</dbReference>
<reference evidence="14 15" key="1">
    <citation type="submission" date="2019-08" db="EMBL/GenBank/DDBJ databases">
        <title>Sphingorhabdus soil sp. nov., isolated from arctic soil.</title>
        <authorList>
            <person name="Liu Y."/>
        </authorList>
    </citation>
    <scope>NUCLEOTIDE SEQUENCE [LARGE SCALE GENOMIC DNA]</scope>
    <source>
        <strain evidence="14 15">D-2Q-5-6</strain>
    </source>
</reference>
<evidence type="ECO:0000313" key="15">
    <source>
        <dbReference type="Proteomes" id="UP000321129"/>
    </source>
</evidence>
<evidence type="ECO:0000256" key="7">
    <source>
        <dbReference type="ARBA" id="ARBA00022779"/>
    </source>
</evidence>
<keyword evidence="15" id="KW-1185">Reference proteome</keyword>
<dbReference type="Pfam" id="PF14842">
    <property type="entry name" value="FliG_N"/>
    <property type="match status" value="1"/>
</dbReference>
<organism evidence="14 15">
    <name type="scientific">Flavisphingopyxis soli</name>
    <dbReference type="NCBI Taxonomy" id="2601267"/>
    <lineage>
        <taxon>Bacteria</taxon>
        <taxon>Pseudomonadati</taxon>
        <taxon>Pseudomonadota</taxon>
        <taxon>Alphaproteobacteria</taxon>
        <taxon>Sphingomonadales</taxon>
        <taxon>Sphingopyxidaceae</taxon>
        <taxon>Flavisphingopyxis</taxon>
    </lineage>
</organism>
<dbReference type="OrthoDB" id="9780302at2"/>
<dbReference type="InterPro" id="IPR011002">
    <property type="entry name" value="FliG_a-hlx"/>
</dbReference>
<dbReference type="InterPro" id="IPR000090">
    <property type="entry name" value="Flg_Motor_Flig"/>
</dbReference>
<comment type="caution">
    <text evidence="14">The sequence shown here is derived from an EMBL/GenBank/DDBJ whole genome shotgun (WGS) entry which is preliminary data.</text>
</comment>
<proteinExistence type="inferred from homology"/>
<dbReference type="GO" id="GO:0003774">
    <property type="term" value="F:cytoskeletal motor activity"/>
    <property type="evidence" value="ECO:0007669"/>
    <property type="project" value="InterPro"/>
</dbReference>
<dbReference type="SUPFAM" id="SSF48029">
    <property type="entry name" value="FliG"/>
    <property type="match status" value="2"/>
</dbReference>
<evidence type="ECO:0000256" key="6">
    <source>
        <dbReference type="ARBA" id="ARBA00022500"/>
    </source>
</evidence>
<comment type="subcellular location">
    <subcellularLocation>
        <location evidence="1">Bacterial flagellum basal body</location>
    </subcellularLocation>
    <subcellularLocation>
        <location evidence="2">Cell membrane</location>
        <topology evidence="2">Peripheral membrane protein</topology>
        <orientation evidence="2">Cytoplasmic side</orientation>
    </subcellularLocation>
</comment>
<dbReference type="GO" id="GO:0006935">
    <property type="term" value="P:chemotaxis"/>
    <property type="evidence" value="ECO:0007669"/>
    <property type="project" value="UniProtKB-KW"/>
</dbReference>
<evidence type="ECO:0000259" key="11">
    <source>
        <dbReference type="Pfam" id="PF01706"/>
    </source>
</evidence>
<dbReference type="PRINTS" id="PR00954">
    <property type="entry name" value="FLGMOTORFLIG"/>
</dbReference>
<dbReference type="Pfam" id="PF01706">
    <property type="entry name" value="FliG_C"/>
    <property type="match status" value="1"/>
</dbReference>
<keyword evidence="5" id="KW-1003">Cell membrane</keyword>
<evidence type="ECO:0000256" key="10">
    <source>
        <dbReference type="ARBA" id="ARBA00025598"/>
    </source>
</evidence>
<accession>A0A5C6U8N9</accession>
<dbReference type="GO" id="GO:0009425">
    <property type="term" value="C:bacterial-type flagellum basal body"/>
    <property type="evidence" value="ECO:0007669"/>
    <property type="project" value="UniProtKB-SubCell"/>
</dbReference>
<dbReference type="Pfam" id="PF14841">
    <property type="entry name" value="FliG_M"/>
    <property type="match status" value="1"/>
</dbReference>
<comment type="similarity">
    <text evidence="3">Belongs to the FliG family.</text>
</comment>
<evidence type="ECO:0000256" key="9">
    <source>
        <dbReference type="ARBA" id="ARBA00023143"/>
    </source>
</evidence>
<dbReference type="PANTHER" id="PTHR30534">
    <property type="entry name" value="FLAGELLAR MOTOR SWITCH PROTEIN FLIG"/>
    <property type="match status" value="1"/>
</dbReference>
<dbReference type="GO" id="GO:0071973">
    <property type="term" value="P:bacterial-type flagellum-dependent cell motility"/>
    <property type="evidence" value="ECO:0007669"/>
    <property type="project" value="InterPro"/>
</dbReference>
<keyword evidence="7" id="KW-0283">Flagellar rotation</keyword>
<comment type="function">
    <text evidence="10">FliG is one of three proteins (FliG, FliN, FliM) that forms the rotor-mounted switch complex (C ring), located at the base of the basal body. This complex interacts with the CheY and CheZ chemotaxis proteins, in addition to contacting components of the motor that determine the direction of flagellar rotation.</text>
</comment>
<gene>
    <name evidence="14" type="primary">fliG</name>
    <name evidence="14" type="ORF">FSZ31_07200</name>
</gene>
<sequence>MAEVLEQEDTAVEAVTTPVVETPAPPVIDDQQAAAILLLLFSEEEAAGILSRLEPDEVQQLSSVMYSVANVGADEINRVLDRFVDRARHRTTVGYRADVQIQAMLTTALGEQRAEAMISRTAPKKAAPSLDALKWMAPKEIVAMIEEEHPQIVALVLSFLSPDNAAAVLKLLPAENQEDIIYRLATLGQVSPDAIETIEQLLSAHHSPKGSAPVDTGGGTASDVAAIMNLVGKRNSNRMIKALAKRDKTLAGEIQDQMFTFADLITIDAKDLGTVMRSVDNELLIPALKGADAKLKAKILGAMSTRAAQTLEDEMGERGPMPMSEVVEAQKAVVAQARKLADAGDITIGGQSDDYV</sequence>
<keyword evidence="14" id="KW-0966">Cell projection</keyword>
<protein>
    <recommendedName>
        <fullName evidence="4">Flagellar motor switch protein FliG</fullName>
    </recommendedName>
</protein>
<feature type="domain" description="Flagellar motor switch protein FliG N-terminal" evidence="13">
    <location>
        <begin position="31"/>
        <end position="124"/>
    </location>
</feature>
<dbReference type="PANTHER" id="PTHR30534:SF0">
    <property type="entry name" value="FLAGELLAR MOTOR SWITCH PROTEIN FLIG"/>
    <property type="match status" value="1"/>
</dbReference>
<evidence type="ECO:0000256" key="3">
    <source>
        <dbReference type="ARBA" id="ARBA00010299"/>
    </source>
</evidence>
<evidence type="ECO:0000256" key="4">
    <source>
        <dbReference type="ARBA" id="ARBA00021870"/>
    </source>
</evidence>